<comment type="caution">
    <text evidence="4">The sequence shown here is derived from an EMBL/GenBank/DDBJ whole genome shotgun (WGS) entry which is preliminary data.</text>
</comment>
<reference evidence="3 6" key="2">
    <citation type="submission" date="2020-08" db="EMBL/GenBank/DDBJ databases">
        <title>Sequencing the genomes of 1000 actinobacteria strains.</title>
        <authorList>
            <person name="Klenk H.-P."/>
        </authorList>
    </citation>
    <scope>NUCLEOTIDE SEQUENCE [LARGE SCALE GENOMIC DNA]</scope>
    <source>
        <strain evidence="3 6">DSM 15626</strain>
    </source>
</reference>
<name>A0A7Y4L7M7_9ACTN</name>
<evidence type="ECO:0000256" key="1">
    <source>
        <dbReference type="SAM" id="MobiDB-lite"/>
    </source>
</evidence>
<evidence type="ECO:0000256" key="2">
    <source>
        <dbReference type="SAM" id="Phobius"/>
    </source>
</evidence>
<dbReference type="RefSeq" id="WP_171677905.1">
    <property type="nucleotide sequence ID" value="NZ_BAAAGT010000008.1"/>
</dbReference>
<sequence>MSTSTGREAVDRQRQRAERGVGTTRGPGGKLPTNSARRRPAVAALAALLIVGGALIAGLLAIRMDERQAVVQVRENIGVGQRITRADLAETRVAGDSLRVVRVDQVDQILNRYAKVNMLKGQLLDPQQTTAEAPIADGKAEVGIVLVGGRVPAGGLLKGDLVELVKIGNGTTAPVTIGTGTVLDVPKPAATGSGLGDKATTAQSATVLVERSLVKAITDASGNNRIAAAVLKRGTSVEPK</sequence>
<feature type="compositionally biased region" description="Basic and acidic residues" evidence="1">
    <location>
        <begin position="8"/>
        <end position="19"/>
    </location>
</feature>
<feature type="region of interest" description="Disordered" evidence="1">
    <location>
        <begin position="1"/>
        <end position="36"/>
    </location>
</feature>
<dbReference type="EMBL" id="JACHKF010000001">
    <property type="protein sequence ID" value="MBB6566934.1"/>
    <property type="molecule type" value="Genomic_DNA"/>
</dbReference>
<gene>
    <name evidence="3" type="ORF">HNR71_002571</name>
    <name evidence="4" type="ORF">HPO96_30850</name>
</gene>
<accession>A0A7Y4L7M7</accession>
<proteinExistence type="predicted"/>
<dbReference type="AlphaFoldDB" id="A0A7Y4L7M7"/>
<reference evidence="4 5" key="1">
    <citation type="submission" date="2020-05" db="EMBL/GenBank/DDBJ databases">
        <title>Genome sequence of Kribbella sandramycini ATCC 39419.</title>
        <authorList>
            <person name="Maclea K.S."/>
            <person name="Fair J.L."/>
        </authorList>
    </citation>
    <scope>NUCLEOTIDE SEQUENCE [LARGE SCALE GENOMIC DNA]</scope>
    <source>
        <strain evidence="4 5">ATCC 39419</strain>
    </source>
</reference>
<evidence type="ECO:0000313" key="6">
    <source>
        <dbReference type="Proteomes" id="UP000553957"/>
    </source>
</evidence>
<organism evidence="4 5">
    <name type="scientific">Kribbella sandramycini</name>
    <dbReference type="NCBI Taxonomy" id="60450"/>
    <lineage>
        <taxon>Bacteria</taxon>
        <taxon>Bacillati</taxon>
        <taxon>Actinomycetota</taxon>
        <taxon>Actinomycetes</taxon>
        <taxon>Propionibacteriales</taxon>
        <taxon>Kribbellaceae</taxon>
        <taxon>Kribbella</taxon>
    </lineage>
</organism>
<keyword evidence="5" id="KW-1185">Reference proteome</keyword>
<dbReference type="Proteomes" id="UP000534306">
    <property type="component" value="Unassembled WGS sequence"/>
</dbReference>
<evidence type="ECO:0000313" key="4">
    <source>
        <dbReference type="EMBL" id="NOL44656.1"/>
    </source>
</evidence>
<evidence type="ECO:0000313" key="3">
    <source>
        <dbReference type="EMBL" id="MBB6566934.1"/>
    </source>
</evidence>
<dbReference type="CDD" id="cd11614">
    <property type="entry name" value="SAF_CpaB_FlgA_like"/>
    <property type="match status" value="1"/>
</dbReference>
<protein>
    <submittedName>
        <fullName evidence="4">SAF domain-containing protein</fullName>
    </submittedName>
</protein>
<evidence type="ECO:0000313" key="5">
    <source>
        <dbReference type="Proteomes" id="UP000534306"/>
    </source>
</evidence>
<keyword evidence="2" id="KW-0812">Transmembrane</keyword>
<keyword evidence="2" id="KW-1133">Transmembrane helix</keyword>
<feature type="transmembrane region" description="Helical" evidence="2">
    <location>
        <begin position="41"/>
        <end position="62"/>
    </location>
</feature>
<keyword evidence="2" id="KW-0472">Membrane</keyword>
<dbReference type="Proteomes" id="UP000553957">
    <property type="component" value="Unassembled WGS sequence"/>
</dbReference>
<dbReference type="EMBL" id="JABJRC010000009">
    <property type="protein sequence ID" value="NOL44656.1"/>
    <property type="molecule type" value="Genomic_DNA"/>
</dbReference>